<dbReference type="SFLD" id="SFLDS00019">
    <property type="entry name" value="Glutathione_Transferase_(cytos"/>
    <property type="match status" value="1"/>
</dbReference>
<dbReference type="Gene3D" id="3.40.30.10">
    <property type="entry name" value="Glutaredoxin"/>
    <property type="match status" value="1"/>
</dbReference>
<evidence type="ECO:0000313" key="7">
    <source>
        <dbReference type="Proteomes" id="UP000757435"/>
    </source>
</evidence>
<dbReference type="PROSITE" id="PS50404">
    <property type="entry name" value="GST_NTER"/>
    <property type="match status" value="1"/>
</dbReference>
<feature type="domain" description="GST C-terminal" evidence="5">
    <location>
        <begin position="86"/>
        <end position="206"/>
    </location>
</feature>
<evidence type="ECO:0000256" key="2">
    <source>
        <dbReference type="ARBA" id="ARBA00022679"/>
    </source>
</evidence>
<gene>
    <name evidence="6" type="ORF">KME15_24645</name>
</gene>
<evidence type="ECO:0000313" key="6">
    <source>
        <dbReference type="EMBL" id="MBW4661868.1"/>
    </source>
</evidence>
<reference evidence="6" key="1">
    <citation type="submission" date="2021-05" db="EMBL/GenBank/DDBJ databases">
        <authorList>
            <person name="Pietrasiak N."/>
            <person name="Ward R."/>
            <person name="Stajich J.E."/>
            <person name="Kurbessoian T."/>
        </authorList>
    </citation>
    <scope>NUCLEOTIDE SEQUENCE</scope>
    <source>
        <strain evidence="6">UHER 2000/2452</strain>
    </source>
</reference>
<feature type="domain" description="GST N-terminal" evidence="4">
    <location>
        <begin position="4"/>
        <end position="82"/>
    </location>
</feature>
<proteinExistence type="predicted"/>
<sequence>MSMPKLELVSHHLCPYVQRAVITLVEKNIPHDRTYIDLANKPAWFRQLSPLGKVPVLRVGDDVLFESAVICEYLDEITPGSLHPADPLEKAKHRSWIEFGSSVLNTIAGFYNAPNADAFEQKRQELVDKFVWLEQNLTAHPYFGGEMFSLVDAVYGPIFRYFDVLETIPNSGFFTDTPQVSQWRRSLQARSSIQTAVAADYPERLLAFLKNRNSHLSMLVTA</sequence>
<dbReference type="Pfam" id="PF13409">
    <property type="entry name" value="GST_N_2"/>
    <property type="match status" value="1"/>
</dbReference>
<dbReference type="AlphaFoldDB" id="A0A951URP9"/>
<evidence type="ECO:0000259" key="4">
    <source>
        <dbReference type="PROSITE" id="PS50404"/>
    </source>
</evidence>
<dbReference type="Pfam" id="PF13410">
    <property type="entry name" value="GST_C_2"/>
    <property type="match status" value="1"/>
</dbReference>
<comment type="catalytic activity">
    <reaction evidence="3">
        <text>RX + glutathione = an S-substituted glutathione + a halide anion + H(+)</text>
        <dbReference type="Rhea" id="RHEA:16437"/>
        <dbReference type="ChEBI" id="CHEBI:15378"/>
        <dbReference type="ChEBI" id="CHEBI:16042"/>
        <dbReference type="ChEBI" id="CHEBI:17792"/>
        <dbReference type="ChEBI" id="CHEBI:57925"/>
        <dbReference type="ChEBI" id="CHEBI:90779"/>
        <dbReference type="EC" id="2.5.1.18"/>
    </reaction>
</comment>
<dbReference type="InterPro" id="IPR036282">
    <property type="entry name" value="Glutathione-S-Trfase_C_sf"/>
</dbReference>
<dbReference type="InterPro" id="IPR004045">
    <property type="entry name" value="Glutathione_S-Trfase_N"/>
</dbReference>
<dbReference type="InterPro" id="IPR040079">
    <property type="entry name" value="Glutathione_S-Trfase"/>
</dbReference>
<dbReference type="EMBL" id="JAHHHD010000048">
    <property type="protein sequence ID" value="MBW4661868.1"/>
    <property type="molecule type" value="Genomic_DNA"/>
</dbReference>
<dbReference type="PANTHER" id="PTHR43968">
    <property type="match status" value="1"/>
</dbReference>
<dbReference type="PANTHER" id="PTHR43968:SF6">
    <property type="entry name" value="GLUTATHIONE S-TRANSFERASE OMEGA"/>
    <property type="match status" value="1"/>
</dbReference>
<organism evidence="6 7">
    <name type="scientific">Drouetiella hepatica Uher 2000/2452</name>
    <dbReference type="NCBI Taxonomy" id="904376"/>
    <lineage>
        <taxon>Bacteria</taxon>
        <taxon>Bacillati</taxon>
        <taxon>Cyanobacteriota</taxon>
        <taxon>Cyanophyceae</taxon>
        <taxon>Oculatellales</taxon>
        <taxon>Oculatellaceae</taxon>
        <taxon>Drouetiella</taxon>
    </lineage>
</organism>
<dbReference type="InterPro" id="IPR050983">
    <property type="entry name" value="GST_Omega/HSP26"/>
</dbReference>
<dbReference type="PROSITE" id="PS50405">
    <property type="entry name" value="GST_CTER"/>
    <property type="match status" value="1"/>
</dbReference>
<dbReference type="SFLD" id="SFLDG01152">
    <property type="entry name" value="Main.3:_Omega-_and_Tau-like"/>
    <property type="match status" value="1"/>
</dbReference>
<name>A0A951URP9_9CYAN</name>
<evidence type="ECO:0000256" key="3">
    <source>
        <dbReference type="ARBA" id="ARBA00047960"/>
    </source>
</evidence>
<dbReference type="SFLD" id="SFLDG00358">
    <property type="entry name" value="Main_(cytGST)"/>
    <property type="match status" value="1"/>
</dbReference>
<evidence type="ECO:0000259" key="5">
    <source>
        <dbReference type="PROSITE" id="PS50405"/>
    </source>
</evidence>
<dbReference type="GO" id="GO:0005737">
    <property type="term" value="C:cytoplasm"/>
    <property type="evidence" value="ECO:0007669"/>
    <property type="project" value="TreeGrafter"/>
</dbReference>
<dbReference type="SUPFAM" id="SSF47616">
    <property type="entry name" value="GST C-terminal domain-like"/>
    <property type="match status" value="1"/>
</dbReference>
<accession>A0A951URP9</accession>
<dbReference type="EC" id="2.5.1.18" evidence="1"/>
<dbReference type="InterPro" id="IPR045073">
    <property type="entry name" value="Omega/Tau-like"/>
</dbReference>
<dbReference type="FunFam" id="3.40.30.10:FF:000123">
    <property type="entry name" value="Glutathione transferase o1"/>
    <property type="match status" value="1"/>
</dbReference>
<dbReference type="InterPro" id="IPR010987">
    <property type="entry name" value="Glutathione-S-Trfase_C-like"/>
</dbReference>
<reference evidence="6" key="2">
    <citation type="journal article" date="2022" name="Microbiol. Resour. Announc.">
        <title>Metagenome Sequencing to Explore Phylogenomics of Terrestrial Cyanobacteria.</title>
        <authorList>
            <person name="Ward R.D."/>
            <person name="Stajich J.E."/>
            <person name="Johansen J.R."/>
            <person name="Huntemann M."/>
            <person name="Clum A."/>
            <person name="Foster B."/>
            <person name="Foster B."/>
            <person name="Roux S."/>
            <person name="Palaniappan K."/>
            <person name="Varghese N."/>
            <person name="Mukherjee S."/>
            <person name="Reddy T.B.K."/>
            <person name="Daum C."/>
            <person name="Copeland A."/>
            <person name="Chen I.A."/>
            <person name="Ivanova N.N."/>
            <person name="Kyrpides N.C."/>
            <person name="Shapiro N."/>
            <person name="Eloe-Fadrosh E.A."/>
            <person name="Pietrasiak N."/>
        </authorList>
    </citation>
    <scope>NUCLEOTIDE SEQUENCE</scope>
    <source>
        <strain evidence="6">UHER 2000/2452</strain>
    </source>
</reference>
<dbReference type="Gene3D" id="1.20.1050.10">
    <property type="match status" value="1"/>
</dbReference>
<dbReference type="Proteomes" id="UP000757435">
    <property type="component" value="Unassembled WGS sequence"/>
</dbReference>
<dbReference type="InterPro" id="IPR036249">
    <property type="entry name" value="Thioredoxin-like_sf"/>
</dbReference>
<comment type="caution">
    <text evidence="6">The sequence shown here is derived from an EMBL/GenBank/DDBJ whole genome shotgun (WGS) entry which is preliminary data.</text>
</comment>
<dbReference type="SUPFAM" id="SSF52833">
    <property type="entry name" value="Thioredoxin-like"/>
    <property type="match status" value="1"/>
</dbReference>
<protein>
    <recommendedName>
        <fullName evidence="1">glutathione transferase</fullName>
        <ecNumber evidence="1">2.5.1.18</ecNumber>
    </recommendedName>
</protein>
<evidence type="ECO:0000256" key="1">
    <source>
        <dbReference type="ARBA" id="ARBA00012452"/>
    </source>
</evidence>
<dbReference type="GO" id="GO:0004364">
    <property type="term" value="F:glutathione transferase activity"/>
    <property type="evidence" value="ECO:0007669"/>
    <property type="project" value="UniProtKB-EC"/>
</dbReference>
<keyword evidence="2" id="KW-0808">Transferase</keyword>